<name>A0A9W8GNX8_9FUNG</name>
<evidence type="ECO:0008006" key="4">
    <source>
        <dbReference type="Google" id="ProtNLM"/>
    </source>
</evidence>
<evidence type="ECO:0000313" key="2">
    <source>
        <dbReference type="EMBL" id="KAJ2688530.1"/>
    </source>
</evidence>
<protein>
    <recommendedName>
        <fullName evidence="4">Arrestin C-terminal-like domain-containing protein</fullName>
    </recommendedName>
</protein>
<feature type="compositionally biased region" description="Polar residues" evidence="1">
    <location>
        <begin position="244"/>
        <end position="257"/>
    </location>
</feature>
<gene>
    <name evidence="2" type="ORF">IWW39_002150</name>
</gene>
<dbReference type="EMBL" id="JANBTX010000044">
    <property type="protein sequence ID" value="KAJ2688530.1"/>
    <property type="molecule type" value="Genomic_DNA"/>
</dbReference>
<dbReference type="Proteomes" id="UP001151516">
    <property type="component" value="Unassembled WGS sequence"/>
</dbReference>
<evidence type="ECO:0000313" key="3">
    <source>
        <dbReference type="Proteomes" id="UP001151516"/>
    </source>
</evidence>
<accession>A0A9W8GNX8</accession>
<comment type="caution">
    <text evidence="2">The sequence shown here is derived from an EMBL/GenBank/DDBJ whole genome shotgun (WGS) entry which is preliminary data.</text>
</comment>
<sequence>MLTATSFNVLLDSPEAILYGGPGEAGGTLVTGRVTVAAKHTSQLTSLVVTLRPQRARLFQAQHPVAPEICLQAVLVSHGLTPPQIMHRDISGKEHEWRFSIGIPGSTAETVFSNANFVAYEVVAQARAPGTLTSVVQSKAVPIAIKRAPAIDSQWAHLASEPITESAVWKERLDLTLTVPSRIIYDQQTLSVRGVIRPLVKGMSLVRAGFQITERISQSIGALGRAHSFAVQNVIVDNSVDIPSSQSAGNAATASRSHSSDKSTEKAGLALIEEISISRSLSVPEAYTGIQYDIRRGPIRVSHELSLFVTVADAAGRLQNLRLATSVFVMPMSTRKRIELPRYEDTAADELVESGVGEVAQRDEDFMSEYVLVETINHSEPGSIECRNIEPTDTCPLALDGYQCLDNVRPPPAYPGACAASVERTLVLPEAVLPRQAHAPTNRIRKLCSRARLRPTVSESDLPPIPQPQPRHAAANIAADALFA</sequence>
<organism evidence="2 3">
    <name type="scientific">Coemansia spiralis</name>
    <dbReference type="NCBI Taxonomy" id="417178"/>
    <lineage>
        <taxon>Eukaryota</taxon>
        <taxon>Fungi</taxon>
        <taxon>Fungi incertae sedis</taxon>
        <taxon>Zoopagomycota</taxon>
        <taxon>Kickxellomycotina</taxon>
        <taxon>Kickxellomycetes</taxon>
        <taxon>Kickxellales</taxon>
        <taxon>Kickxellaceae</taxon>
        <taxon>Coemansia</taxon>
    </lineage>
</organism>
<keyword evidence="3" id="KW-1185">Reference proteome</keyword>
<proteinExistence type="predicted"/>
<feature type="region of interest" description="Disordered" evidence="1">
    <location>
        <begin position="244"/>
        <end position="263"/>
    </location>
</feature>
<evidence type="ECO:0000256" key="1">
    <source>
        <dbReference type="SAM" id="MobiDB-lite"/>
    </source>
</evidence>
<dbReference type="OrthoDB" id="2333384at2759"/>
<reference evidence="2" key="1">
    <citation type="submission" date="2022-07" db="EMBL/GenBank/DDBJ databases">
        <title>Phylogenomic reconstructions and comparative analyses of Kickxellomycotina fungi.</title>
        <authorList>
            <person name="Reynolds N.K."/>
            <person name="Stajich J.E."/>
            <person name="Barry K."/>
            <person name="Grigoriev I.V."/>
            <person name="Crous P."/>
            <person name="Smith M.E."/>
        </authorList>
    </citation>
    <scope>NUCLEOTIDE SEQUENCE</scope>
    <source>
        <strain evidence="2">CBS 109367</strain>
    </source>
</reference>
<dbReference type="AlphaFoldDB" id="A0A9W8GNX8"/>